<dbReference type="Proteomes" id="UP000246569">
    <property type="component" value="Unassembled WGS sequence"/>
</dbReference>
<feature type="transmembrane region" description="Helical" evidence="2">
    <location>
        <begin position="1149"/>
        <end position="1166"/>
    </location>
</feature>
<dbReference type="OrthoDB" id="220327at2"/>
<organism evidence="4 5">
    <name type="scientific">Plasticicumulans acidivorans</name>
    <dbReference type="NCBI Taxonomy" id="886464"/>
    <lineage>
        <taxon>Bacteria</taxon>
        <taxon>Pseudomonadati</taxon>
        <taxon>Pseudomonadota</taxon>
        <taxon>Gammaproteobacteria</taxon>
        <taxon>Candidatus Competibacteraceae</taxon>
        <taxon>Plasticicumulans</taxon>
    </lineage>
</organism>
<reference evidence="4 5" key="1">
    <citation type="submission" date="2018-05" db="EMBL/GenBank/DDBJ databases">
        <title>Genomic Encyclopedia of Type Strains, Phase IV (KMG-IV): sequencing the most valuable type-strain genomes for metagenomic binning, comparative biology and taxonomic classification.</title>
        <authorList>
            <person name="Goeker M."/>
        </authorList>
    </citation>
    <scope>NUCLEOTIDE SEQUENCE [LARGE SCALE GENOMIC DNA]</scope>
    <source>
        <strain evidence="4 5">DSM 23606</strain>
    </source>
</reference>
<feature type="transmembrane region" description="Helical" evidence="2">
    <location>
        <begin position="536"/>
        <end position="553"/>
    </location>
</feature>
<accession>A0A317MZJ3</accession>
<keyword evidence="2" id="KW-1133">Transmembrane helix</keyword>
<keyword evidence="3" id="KW-0732">Signal</keyword>
<dbReference type="RefSeq" id="WP_110016736.1">
    <property type="nucleotide sequence ID" value="NZ_QGTJ01000001.1"/>
</dbReference>
<dbReference type="EMBL" id="QGTJ01000001">
    <property type="protein sequence ID" value="PWV65741.1"/>
    <property type="molecule type" value="Genomic_DNA"/>
</dbReference>
<keyword evidence="5" id="KW-1185">Reference proteome</keyword>
<feature type="transmembrane region" description="Helical" evidence="2">
    <location>
        <begin position="460"/>
        <end position="479"/>
    </location>
</feature>
<keyword evidence="2" id="KW-0472">Membrane</keyword>
<name>A0A317MZJ3_9GAMM</name>
<protein>
    <submittedName>
        <fullName evidence="4">Uncharacterized protein</fullName>
    </submittedName>
</protein>
<evidence type="ECO:0000313" key="5">
    <source>
        <dbReference type="Proteomes" id="UP000246569"/>
    </source>
</evidence>
<gene>
    <name evidence="4" type="ORF">C7443_101226</name>
</gene>
<feature type="transmembrane region" description="Helical" evidence="2">
    <location>
        <begin position="1220"/>
        <end position="1240"/>
    </location>
</feature>
<feature type="signal peptide" evidence="3">
    <location>
        <begin position="1"/>
        <end position="19"/>
    </location>
</feature>
<feature type="chain" id="PRO_5016351366" evidence="3">
    <location>
        <begin position="20"/>
        <end position="1347"/>
    </location>
</feature>
<proteinExistence type="predicted"/>
<comment type="caution">
    <text evidence="4">The sequence shown here is derived from an EMBL/GenBank/DDBJ whole genome shotgun (WGS) entry which is preliminary data.</text>
</comment>
<feature type="compositionally biased region" description="Basic and acidic residues" evidence="1">
    <location>
        <begin position="1326"/>
        <end position="1338"/>
    </location>
</feature>
<evidence type="ECO:0000256" key="2">
    <source>
        <dbReference type="SAM" id="Phobius"/>
    </source>
</evidence>
<feature type="transmembrane region" description="Helical" evidence="2">
    <location>
        <begin position="1284"/>
        <end position="1305"/>
    </location>
</feature>
<sequence length="1347" mass="146354">MPLVLTVLLLMLSAFPVHALEPAQVPGPLHPWIDWVVRDEPAALCTPLDAQTDAFPCVWATALQLELATDGLRFSGQWQLQRSDWVELPGKRPDWPSGVRVDDRTALVLDRDGRPALYLPAGTHRIEGRIDWRQPPAVLALPAALAAIDLRRDGQPLAVRRDRDGGLLLADDDAGATQADRLDIEVMRRISDEIPARLSTVLKLRVSGGVREATLGQPLPAGYVPLALDSPLPARLEADGRLRVQLRPGVWTLQLTARHEGPLTTLAIAAQPAPWPGSEIWSWDARPNLRTVTVRGGHPLDPTQTALPPDWRQLPSYLLQPAQPIELVENARGLLGTDDSALRLERTLWLDFDGHGWTALDHISGRSGALARLDALAPLQPGRISSDGEDQFISRQGNASGIELRRATLDVSAASRIEQAASATLPAVGWDFAAQSASTQLMLPAGWRLLAASGPDAVQFGWLALWNLLDLFLLLVIALACQRLWGWPAALLALLGLGLGWHESDLDPSLWLGLAAATAIGRQLTAGRLARTIELWRVLSWLALLLVVLNYAVPQLRGALYPQLAPAEAGGIGLEVARPAALPAAAPRSLALRQKMSDAAEIELSTNAEPRQRPYERYSTDVVVQTGPGLPEWNGTRIRLQWNGPLNRDASLQLHALGPDGMRLWRLSSVIALFGLLWLTRSSARPSLWRRHTAAPTLALLIGLPLASLTPPPASAADFPPGELLEELHQRLLEAPACAPHCATIEALDLQADGTQLQLAATVLAAESVAIPLPLPEGRVQLLAARLDADSAWLLRADDGRLYARIPSGRHTLSLRVALPSALATLDLPLALPPARVSAQMQGWRLLGVLDGRPQGGQLQLLRESDAAGGERLEPGAMPPYVRIVRELHLAASEWTLSTRIERLSQVGSAIALQVPLLPGEHPLAADLRTVDGSVEVTLAAQTDAFTWESTLERLPQFTLHAGERWNEVWRLDAAPQWHVAVNGLALVQRFNETGDWQPEWRPWPGESLQIRIERPGSAGGAVLTVDSVSLDDWPGAESGRSRLSLVLRASRGLDHRLQLPPGAILQEVSLDGRRLPLEARDGVLTIPLHPGRQTLQLGWSNPGGTLSTQYRTPAFDLGLAASNQRIALHMPADRWALWVSGPLQGPAVLFWGMLIVLLAAAVVLGRRRFAPLGVLQWSLLALGLTQLEPLSLLVLVGWFAALDWRARHAASLGNVRFNLLQLALILLSLLALTTLALGIRQGLLGHPDLQIVGNGSSARLLQWYLDRSGGELASGSVISAPLWLYRVLMLLWALWLAAAVIGWLRWAWTGFASGGVWRAWRRPRATAEEKAPPREIDDSPFNGAGD</sequence>
<evidence type="ECO:0000313" key="4">
    <source>
        <dbReference type="EMBL" id="PWV65741.1"/>
    </source>
</evidence>
<evidence type="ECO:0000256" key="1">
    <source>
        <dbReference type="SAM" id="MobiDB-lite"/>
    </source>
</evidence>
<evidence type="ECO:0000256" key="3">
    <source>
        <dbReference type="SAM" id="SignalP"/>
    </source>
</evidence>
<keyword evidence="2" id="KW-0812">Transmembrane</keyword>
<feature type="region of interest" description="Disordered" evidence="1">
    <location>
        <begin position="1326"/>
        <end position="1347"/>
    </location>
</feature>